<organism evidence="2 3">
    <name type="scientific">Notoacmeibacter marinus</name>
    <dbReference type="NCBI Taxonomy" id="1876515"/>
    <lineage>
        <taxon>Bacteria</taxon>
        <taxon>Pseudomonadati</taxon>
        <taxon>Pseudomonadota</taxon>
        <taxon>Alphaproteobacteria</taxon>
        <taxon>Hyphomicrobiales</taxon>
        <taxon>Notoacmeibacteraceae</taxon>
        <taxon>Notoacmeibacter</taxon>
    </lineage>
</organism>
<dbReference type="Proteomes" id="UP000215405">
    <property type="component" value="Unassembled WGS sequence"/>
</dbReference>
<accession>A0A231V2P1</accession>
<evidence type="ECO:0000313" key="2">
    <source>
        <dbReference type="EMBL" id="OXT02407.1"/>
    </source>
</evidence>
<evidence type="ECO:0000256" key="1">
    <source>
        <dbReference type="SAM" id="Phobius"/>
    </source>
</evidence>
<dbReference type="RefSeq" id="WP_094076362.1">
    <property type="nucleotide sequence ID" value="NZ_NBYO01000001.1"/>
</dbReference>
<feature type="transmembrane region" description="Helical" evidence="1">
    <location>
        <begin position="12"/>
        <end position="37"/>
    </location>
</feature>
<comment type="caution">
    <text evidence="2">The sequence shown here is derived from an EMBL/GenBank/DDBJ whole genome shotgun (WGS) entry which is preliminary data.</text>
</comment>
<keyword evidence="1" id="KW-0472">Membrane</keyword>
<keyword evidence="1" id="KW-1133">Transmembrane helix</keyword>
<feature type="transmembrane region" description="Helical" evidence="1">
    <location>
        <begin position="109"/>
        <end position="131"/>
    </location>
</feature>
<evidence type="ECO:0000313" key="3">
    <source>
        <dbReference type="Proteomes" id="UP000215405"/>
    </source>
</evidence>
<gene>
    <name evidence="2" type="ORF">B7H23_05780</name>
</gene>
<feature type="transmembrane region" description="Helical" evidence="1">
    <location>
        <begin position="43"/>
        <end position="63"/>
    </location>
</feature>
<keyword evidence="3" id="KW-1185">Reference proteome</keyword>
<keyword evidence="1" id="KW-0812">Transmembrane</keyword>
<feature type="transmembrane region" description="Helical" evidence="1">
    <location>
        <begin position="83"/>
        <end position="103"/>
    </location>
</feature>
<proteinExistence type="predicted"/>
<reference evidence="3" key="1">
    <citation type="journal article" date="2017" name="Int. J. Syst. Evol. Microbiol.">
        <title>Notoacmeibacter marinus gen. nov., sp. nov., isolated from the gut of a limpet and proposal of Notoacmeibacteraceae fam. nov. in the order Rhizobiales of the class Alphaproteobacteria.</title>
        <authorList>
            <person name="Huang Z."/>
            <person name="Guo F."/>
            <person name="Lai Q."/>
        </authorList>
    </citation>
    <scope>NUCLEOTIDE SEQUENCE [LARGE SCALE GENOMIC DNA]</scope>
    <source>
        <strain evidence="3">XMTR2A4</strain>
    </source>
</reference>
<name>A0A231V2P1_9HYPH</name>
<protein>
    <submittedName>
        <fullName evidence="2">Uncharacterized protein</fullName>
    </submittedName>
</protein>
<dbReference type="EMBL" id="NBYO01000001">
    <property type="protein sequence ID" value="OXT02407.1"/>
    <property type="molecule type" value="Genomic_DNA"/>
</dbReference>
<dbReference type="AlphaFoldDB" id="A0A231V2P1"/>
<sequence length="153" mass="16318">MTRLVHPVAGALALLTILSFWLSTALVELFGTIPMIVLVKQAIPWGFLLLVPSLAIAGGSGMALNRGRTGGLGMEKKRRMPFIAANGILILAPAAFFLAWKAGQGQLDAAFYAVQIVELLAGAVNVVLLGLNMRDGLRMTGRIGNRRARRKPA</sequence>